<dbReference type="SUPFAM" id="SSF52402">
    <property type="entry name" value="Adenine nucleotide alpha hydrolases-like"/>
    <property type="match status" value="2"/>
</dbReference>
<dbReference type="InterPro" id="IPR006015">
    <property type="entry name" value="Universal_stress_UspA"/>
</dbReference>
<comment type="caution">
    <text evidence="3">The sequence shown here is derived from an EMBL/GenBank/DDBJ whole genome shotgun (WGS) entry which is preliminary data.</text>
</comment>
<proteinExistence type="inferred from homology"/>
<keyword evidence="4" id="KW-1185">Reference proteome</keyword>
<organism evidence="3 4">
    <name type="scientific">Gleimia hominis</name>
    <dbReference type="NCBI Taxonomy" id="595468"/>
    <lineage>
        <taxon>Bacteria</taxon>
        <taxon>Bacillati</taxon>
        <taxon>Actinomycetota</taxon>
        <taxon>Actinomycetes</taxon>
        <taxon>Actinomycetales</taxon>
        <taxon>Actinomycetaceae</taxon>
        <taxon>Gleimia</taxon>
    </lineage>
</organism>
<gene>
    <name evidence="3" type="ORF">QS713_08070</name>
</gene>
<name>A0ABU3ICA3_9ACTO</name>
<feature type="domain" description="UspA" evidence="2">
    <location>
        <begin position="153"/>
        <end position="291"/>
    </location>
</feature>
<dbReference type="EMBL" id="JASXSX010000004">
    <property type="protein sequence ID" value="MDT3768010.1"/>
    <property type="molecule type" value="Genomic_DNA"/>
</dbReference>
<reference evidence="3 4" key="1">
    <citation type="submission" date="2023-06" db="EMBL/GenBank/DDBJ databases">
        <title>Draft genome sequence of Gleimia hominis type strain CCUG 57540T.</title>
        <authorList>
            <person name="Salva-Serra F."/>
            <person name="Cardew S."/>
            <person name="Jensie Markopoulos S."/>
            <person name="Ohlen M."/>
            <person name="Inganas E."/>
            <person name="Svensson-Stadler L."/>
            <person name="Moore E.R.B."/>
        </authorList>
    </citation>
    <scope>NUCLEOTIDE SEQUENCE [LARGE SCALE GENOMIC DNA]</scope>
    <source>
        <strain evidence="3 4">CCUG 57540</strain>
    </source>
</reference>
<dbReference type="Proteomes" id="UP001247542">
    <property type="component" value="Unassembled WGS sequence"/>
</dbReference>
<sequence>MTRQQVILVGVDGSNQSKRAVEWAVSLALQNGAMVHVICTYALASYSSAALDGGFTPTDDEALKKNAQQAVDEAVQIGREQGVDITGSIEPGDPAGVLVETSREVDMIVVGSKGNGGLADRLLGTVSSALPAHARCPVVVVPRHTSGSPFTPVKRIVVGVDGSETASNALRAAVDQAQTWDCELTAVAAIPMASGTGMFAWLPATVDREALTESITEGLDSAIDEALDGRKVAVYQHVLDGSPAALLTEFSTAVDLVVVGNRGKGGFQGLLLGSTSQTVLAHSTCPVMVVPSSNEPDEDDVPSWERK</sequence>
<evidence type="ECO:0000256" key="1">
    <source>
        <dbReference type="ARBA" id="ARBA00008791"/>
    </source>
</evidence>
<comment type="similarity">
    <text evidence="1">Belongs to the universal stress protein A family.</text>
</comment>
<feature type="domain" description="UspA" evidence="2">
    <location>
        <begin position="6"/>
        <end position="142"/>
    </location>
</feature>
<protein>
    <submittedName>
        <fullName evidence="3">Universal stress protein</fullName>
    </submittedName>
</protein>
<dbReference type="PRINTS" id="PR01438">
    <property type="entry name" value="UNVRSLSTRESS"/>
</dbReference>
<evidence type="ECO:0000259" key="2">
    <source>
        <dbReference type="Pfam" id="PF00582"/>
    </source>
</evidence>
<evidence type="ECO:0000313" key="3">
    <source>
        <dbReference type="EMBL" id="MDT3768010.1"/>
    </source>
</evidence>
<dbReference type="Pfam" id="PF00582">
    <property type="entry name" value="Usp"/>
    <property type="match status" value="2"/>
</dbReference>
<dbReference type="CDD" id="cd00293">
    <property type="entry name" value="USP-like"/>
    <property type="match status" value="2"/>
</dbReference>
<dbReference type="RefSeq" id="WP_313274293.1">
    <property type="nucleotide sequence ID" value="NZ_JASXSX010000004.1"/>
</dbReference>
<dbReference type="InterPro" id="IPR006016">
    <property type="entry name" value="UspA"/>
</dbReference>
<evidence type="ECO:0000313" key="4">
    <source>
        <dbReference type="Proteomes" id="UP001247542"/>
    </source>
</evidence>
<dbReference type="PANTHER" id="PTHR46268:SF6">
    <property type="entry name" value="UNIVERSAL STRESS PROTEIN UP12"/>
    <property type="match status" value="1"/>
</dbReference>
<accession>A0ABU3ICA3</accession>
<dbReference type="PANTHER" id="PTHR46268">
    <property type="entry name" value="STRESS RESPONSE PROTEIN NHAX"/>
    <property type="match status" value="1"/>
</dbReference>
<dbReference type="Gene3D" id="3.40.50.12370">
    <property type="match status" value="1"/>
</dbReference>